<dbReference type="GO" id="GO:0008410">
    <property type="term" value="F:CoA-transferase activity"/>
    <property type="evidence" value="ECO:0007669"/>
    <property type="project" value="InterPro"/>
</dbReference>
<evidence type="ECO:0000313" key="1">
    <source>
        <dbReference type="EMBL" id="KKL05396.1"/>
    </source>
</evidence>
<gene>
    <name evidence="1" type="ORF">LCGC14_2606440</name>
</gene>
<dbReference type="Gene3D" id="3.40.1080.10">
    <property type="entry name" value="Glutaconate Coenzyme A-transferase"/>
    <property type="match status" value="1"/>
</dbReference>
<sequence>MSEQLTFTDIEINICTIANMIEEDKLYFVQMAGAPLMAVLLAKYMSAPGVGYVVEEGAVAPSPSFPLPRMMLGASRSHYRAVAWYGMNIADSHAALGFMDYGLLACLQVDKFGNFNSTFIGGTYEQPERRFGGPGGAPEIASQCWRTLLMTKLQARKFVNKLDFISSPGYLDGTPGARERVGLPANTGPYKVITQEAVFDFDEETHQMRLIAMMPWVTQEEMLSKMEFEPLSPISCSRWSRHPRRS</sequence>
<dbReference type="InterPro" id="IPR037171">
    <property type="entry name" value="NagB/RpiA_transferase-like"/>
</dbReference>
<dbReference type="AlphaFoldDB" id="A0A0F9CI70"/>
<dbReference type="PANTHER" id="PTHR43293">
    <property type="entry name" value="ACETATE COA-TRANSFERASE YDIF"/>
    <property type="match status" value="1"/>
</dbReference>
<dbReference type="InterPro" id="IPR004165">
    <property type="entry name" value="CoA_trans_fam_I"/>
</dbReference>
<dbReference type="SMART" id="SM00882">
    <property type="entry name" value="CoA_trans"/>
    <property type="match status" value="1"/>
</dbReference>
<dbReference type="Pfam" id="PF01144">
    <property type="entry name" value="CoA_trans"/>
    <property type="match status" value="1"/>
</dbReference>
<reference evidence="1" key="1">
    <citation type="journal article" date="2015" name="Nature">
        <title>Complex archaea that bridge the gap between prokaryotes and eukaryotes.</title>
        <authorList>
            <person name="Spang A."/>
            <person name="Saw J.H."/>
            <person name="Jorgensen S.L."/>
            <person name="Zaremba-Niedzwiedzka K."/>
            <person name="Martijn J."/>
            <person name="Lind A.E."/>
            <person name="van Eijk R."/>
            <person name="Schleper C."/>
            <person name="Guy L."/>
            <person name="Ettema T.J."/>
        </authorList>
    </citation>
    <scope>NUCLEOTIDE SEQUENCE</scope>
</reference>
<protein>
    <submittedName>
        <fullName evidence="1">Uncharacterized protein</fullName>
    </submittedName>
</protein>
<proteinExistence type="predicted"/>
<accession>A0A0F9CI70</accession>
<name>A0A0F9CI70_9ZZZZ</name>
<dbReference type="SUPFAM" id="SSF100950">
    <property type="entry name" value="NagB/RpiA/CoA transferase-like"/>
    <property type="match status" value="1"/>
</dbReference>
<comment type="caution">
    <text evidence="1">The sequence shown here is derived from an EMBL/GenBank/DDBJ whole genome shotgun (WGS) entry which is preliminary data.</text>
</comment>
<dbReference type="PANTHER" id="PTHR43293:SF3">
    <property type="entry name" value="CHOLESTEROL RING-CLEAVING HYDROLASE IPDB SUBUNIT"/>
    <property type="match status" value="1"/>
</dbReference>
<dbReference type="EMBL" id="LAZR01044134">
    <property type="protein sequence ID" value="KKL05396.1"/>
    <property type="molecule type" value="Genomic_DNA"/>
</dbReference>
<organism evidence="1">
    <name type="scientific">marine sediment metagenome</name>
    <dbReference type="NCBI Taxonomy" id="412755"/>
    <lineage>
        <taxon>unclassified sequences</taxon>
        <taxon>metagenomes</taxon>
        <taxon>ecological metagenomes</taxon>
    </lineage>
</organism>